<dbReference type="EMBL" id="JABWCS010000221">
    <property type="protein sequence ID" value="NUU64086.1"/>
    <property type="molecule type" value="Genomic_DNA"/>
</dbReference>
<comment type="caution">
    <text evidence="5">The sequence shown here is derived from an EMBL/GenBank/DDBJ whole genome shotgun (WGS) entry which is preliminary data.</text>
</comment>
<dbReference type="Pfam" id="PF12833">
    <property type="entry name" value="HTH_18"/>
    <property type="match status" value="1"/>
</dbReference>
<dbReference type="SUPFAM" id="SSF51215">
    <property type="entry name" value="Regulatory protein AraC"/>
    <property type="match status" value="1"/>
</dbReference>
<sequence>MEKIGVNIQLSAYVSHDQPFRQLFRNGLETYIIRLQVEGESEALIDGKMVTVLPGDMLLFPPGEIYDLRIGEKQSPLGHSGDYFVMCTGDWVDYWWNKRERPKKIRIADVGKIHSVWQQLILEQRRLDGGNAEILEALFKALCLLLDRAIEEAPVTSSASLLLALKMKGYIEEHATSVIRLEDVASHAGISLTRAVHLFKAQFGYSVIQYAKQIRLAMALSLMDNSNYTLERIAEECGFGSYTYFHKVFRERYGVSPGVYRRRE</sequence>
<dbReference type="PANTHER" id="PTHR43280">
    <property type="entry name" value="ARAC-FAMILY TRANSCRIPTIONAL REGULATOR"/>
    <property type="match status" value="1"/>
</dbReference>
<dbReference type="RefSeq" id="WP_175374442.1">
    <property type="nucleotide sequence ID" value="NZ_JABWCS010000221.1"/>
</dbReference>
<dbReference type="Gene3D" id="2.60.120.280">
    <property type="entry name" value="Regulatory protein AraC"/>
    <property type="match status" value="1"/>
</dbReference>
<evidence type="ECO:0000259" key="4">
    <source>
        <dbReference type="PROSITE" id="PS01124"/>
    </source>
</evidence>
<dbReference type="PROSITE" id="PS01124">
    <property type="entry name" value="HTH_ARAC_FAMILY_2"/>
    <property type="match status" value="1"/>
</dbReference>
<proteinExistence type="predicted"/>
<organism evidence="5 6">
    <name type="scientific">Paenibacillus agri</name>
    <dbReference type="NCBI Taxonomy" id="2744309"/>
    <lineage>
        <taxon>Bacteria</taxon>
        <taxon>Bacillati</taxon>
        <taxon>Bacillota</taxon>
        <taxon>Bacilli</taxon>
        <taxon>Bacillales</taxon>
        <taxon>Paenibacillaceae</taxon>
        <taxon>Paenibacillus</taxon>
    </lineage>
</organism>
<dbReference type="InterPro" id="IPR018062">
    <property type="entry name" value="HTH_AraC-typ_CS"/>
</dbReference>
<keyword evidence="2" id="KW-0238">DNA-binding</keyword>
<dbReference type="PROSITE" id="PS00041">
    <property type="entry name" value="HTH_ARAC_FAMILY_1"/>
    <property type="match status" value="1"/>
</dbReference>
<evidence type="ECO:0000313" key="5">
    <source>
        <dbReference type="EMBL" id="NUU64086.1"/>
    </source>
</evidence>
<keyword evidence="6" id="KW-1185">Reference proteome</keyword>
<accession>A0A850EU22</accession>
<gene>
    <name evidence="5" type="ORF">HPT30_27425</name>
</gene>
<evidence type="ECO:0000256" key="1">
    <source>
        <dbReference type="ARBA" id="ARBA00023015"/>
    </source>
</evidence>
<dbReference type="PANTHER" id="PTHR43280:SF2">
    <property type="entry name" value="HTH-TYPE TRANSCRIPTIONAL REGULATOR EXSA"/>
    <property type="match status" value="1"/>
</dbReference>
<protein>
    <submittedName>
        <fullName evidence="5">AraC family transcriptional regulator</fullName>
    </submittedName>
</protein>
<dbReference type="InterPro" id="IPR018060">
    <property type="entry name" value="HTH_AraC"/>
</dbReference>
<dbReference type="Gene3D" id="1.10.10.60">
    <property type="entry name" value="Homeodomain-like"/>
    <property type="match status" value="2"/>
</dbReference>
<dbReference type="PRINTS" id="PR00032">
    <property type="entry name" value="HTHARAC"/>
</dbReference>
<dbReference type="AlphaFoldDB" id="A0A850EU22"/>
<keyword evidence="3" id="KW-0804">Transcription</keyword>
<evidence type="ECO:0000256" key="2">
    <source>
        <dbReference type="ARBA" id="ARBA00023125"/>
    </source>
</evidence>
<dbReference type="GO" id="GO:0043565">
    <property type="term" value="F:sequence-specific DNA binding"/>
    <property type="evidence" value="ECO:0007669"/>
    <property type="project" value="InterPro"/>
</dbReference>
<dbReference type="Proteomes" id="UP000564806">
    <property type="component" value="Unassembled WGS sequence"/>
</dbReference>
<feature type="domain" description="HTH araC/xylS-type" evidence="4">
    <location>
        <begin position="165"/>
        <end position="263"/>
    </location>
</feature>
<evidence type="ECO:0000256" key="3">
    <source>
        <dbReference type="ARBA" id="ARBA00023163"/>
    </source>
</evidence>
<dbReference type="Pfam" id="PF02311">
    <property type="entry name" value="AraC_binding"/>
    <property type="match status" value="1"/>
</dbReference>
<name>A0A850EU22_9BACL</name>
<dbReference type="InterPro" id="IPR020449">
    <property type="entry name" value="Tscrpt_reg_AraC-type_HTH"/>
</dbReference>
<dbReference type="InterPro" id="IPR009057">
    <property type="entry name" value="Homeodomain-like_sf"/>
</dbReference>
<evidence type="ECO:0000313" key="6">
    <source>
        <dbReference type="Proteomes" id="UP000564806"/>
    </source>
</evidence>
<dbReference type="GO" id="GO:0003700">
    <property type="term" value="F:DNA-binding transcription factor activity"/>
    <property type="evidence" value="ECO:0007669"/>
    <property type="project" value="InterPro"/>
</dbReference>
<dbReference type="SMART" id="SM00342">
    <property type="entry name" value="HTH_ARAC"/>
    <property type="match status" value="1"/>
</dbReference>
<dbReference type="InterPro" id="IPR003313">
    <property type="entry name" value="AraC-bd"/>
</dbReference>
<dbReference type="SUPFAM" id="SSF46689">
    <property type="entry name" value="Homeodomain-like"/>
    <property type="match status" value="2"/>
</dbReference>
<dbReference type="InterPro" id="IPR037923">
    <property type="entry name" value="HTH-like"/>
</dbReference>
<reference evidence="5" key="1">
    <citation type="submission" date="2020-06" db="EMBL/GenBank/DDBJ databases">
        <title>Paenibacillus sp. nov., isolated from soil.</title>
        <authorList>
            <person name="Seo Y.L."/>
        </authorList>
    </citation>
    <scope>NUCLEOTIDE SEQUENCE [LARGE SCALE GENOMIC DNA]</scope>
    <source>
        <strain evidence="5">JW14</strain>
    </source>
</reference>
<keyword evidence="1" id="KW-0805">Transcription regulation</keyword>